<evidence type="ECO:0000313" key="2">
    <source>
        <dbReference type="EMBL" id="EPS26445.1"/>
    </source>
</evidence>
<sequence length="85" mass="9505">MGLSFLLGRGEAPHVYRTFPQICDSFRNESSETEVSALGMATRGIRGDSTNSRARPPIQSRSFDSLRLDEWKSNSRGKIDGKKNE</sequence>
<keyword evidence="3" id="KW-1185">Reference proteome</keyword>
<dbReference type="EMBL" id="KB644409">
    <property type="protein sequence ID" value="EPS26445.1"/>
    <property type="molecule type" value="Genomic_DNA"/>
</dbReference>
<feature type="region of interest" description="Disordered" evidence="1">
    <location>
        <begin position="39"/>
        <end position="66"/>
    </location>
</feature>
<dbReference type="AlphaFoldDB" id="S7Z7B4"/>
<protein>
    <submittedName>
        <fullName evidence="2">Uncharacterized protein</fullName>
    </submittedName>
</protein>
<reference evidence="2 3" key="1">
    <citation type="journal article" date="2013" name="PLoS ONE">
        <title>Genomic and secretomic analyses reveal unique features of the lignocellulolytic enzyme system of Penicillium decumbens.</title>
        <authorList>
            <person name="Liu G."/>
            <person name="Zhang L."/>
            <person name="Wei X."/>
            <person name="Zou G."/>
            <person name="Qin Y."/>
            <person name="Ma L."/>
            <person name="Li J."/>
            <person name="Zheng H."/>
            <person name="Wang S."/>
            <person name="Wang C."/>
            <person name="Xun L."/>
            <person name="Zhao G.-P."/>
            <person name="Zhou Z."/>
            <person name="Qu Y."/>
        </authorList>
    </citation>
    <scope>NUCLEOTIDE SEQUENCE [LARGE SCALE GENOMIC DNA]</scope>
    <source>
        <strain evidence="3">114-2 / CGMCC 5302</strain>
    </source>
</reference>
<dbReference type="HOGENOM" id="CLU_2513359_0_0_1"/>
<evidence type="ECO:0000256" key="1">
    <source>
        <dbReference type="SAM" id="MobiDB-lite"/>
    </source>
</evidence>
<name>S7Z7B4_PENO1</name>
<organism evidence="2 3">
    <name type="scientific">Penicillium oxalicum (strain 114-2 / CGMCC 5302)</name>
    <name type="common">Penicillium decumbens</name>
    <dbReference type="NCBI Taxonomy" id="933388"/>
    <lineage>
        <taxon>Eukaryota</taxon>
        <taxon>Fungi</taxon>
        <taxon>Dikarya</taxon>
        <taxon>Ascomycota</taxon>
        <taxon>Pezizomycotina</taxon>
        <taxon>Eurotiomycetes</taxon>
        <taxon>Eurotiomycetidae</taxon>
        <taxon>Eurotiales</taxon>
        <taxon>Aspergillaceae</taxon>
        <taxon>Penicillium</taxon>
    </lineage>
</organism>
<feature type="compositionally biased region" description="Polar residues" evidence="1">
    <location>
        <begin position="48"/>
        <end position="63"/>
    </location>
</feature>
<gene>
    <name evidence="2" type="ORF">PDE_01382</name>
</gene>
<accession>S7Z7B4</accession>
<evidence type="ECO:0000313" key="3">
    <source>
        <dbReference type="Proteomes" id="UP000019376"/>
    </source>
</evidence>
<proteinExistence type="predicted"/>
<dbReference type="Proteomes" id="UP000019376">
    <property type="component" value="Unassembled WGS sequence"/>
</dbReference>